<feature type="compositionally biased region" description="Polar residues" evidence="1">
    <location>
        <begin position="57"/>
        <end position="73"/>
    </location>
</feature>
<sequence length="182" mass="19754">MRSAPAVIVVPASAAWPSPPRRRSPSPCPSAAPAAPTAPAVLPPPGPDTVQKRDGDSVQTNSQCQAVSGTWTSPYDGATWTQRDDLDIDHMVPLAQAWRSGTNAWTTAGRRQFANDLESPQPWTGTNNVNQAKGDKDPGLRKPPLVSFHCTYARSWTDVKYRYQLSVDQAERTALQNMLATC</sequence>
<evidence type="ECO:0000259" key="2">
    <source>
        <dbReference type="Pfam" id="PF07510"/>
    </source>
</evidence>
<evidence type="ECO:0000313" key="4">
    <source>
        <dbReference type="Proteomes" id="UP000591272"/>
    </source>
</evidence>
<dbReference type="PANTHER" id="PTHR24094:SF15">
    <property type="entry name" value="AMP-DEPENDENT SYNTHETASE_LIGASE DOMAIN-CONTAINING PROTEIN-RELATED"/>
    <property type="match status" value="1"/>
</dbReference>
<feature type="compositionally biased region" description="Polar residues" evidence="1">
    <location>
        <begin position="121"/>
        <end position="131"/>
    </location>
</feature>
<proteinExistence type="predicted"/>
<dbReference type="EMBL" id="JACCBT010000001">
    <property type="protein sequence ID" value="NYE14812.1"/>
    <property type="molecule type" value="Genomic_DNA"/>
</dbReference>
<name>A0A7Y9KD85_9ACTN</name>
<comment type="caution">
    <text evidence="3">The sequence shown here is derived from an EMBL/GenBank/DDBJ whole genome shotgun (WGS) entry which is preliminary data.</text>
</comment>
<dbReference type="RefSeq" id="WP_179835628.1">
    <property type="nucleotide sequence ID" value="NZ_BMRD01000010.1"/>
</dbReference>
<keyword evidence="4" id="KW-1185">Reference proteome</keyword>
<evidence type="ECO:0000256" key="1">
    <source>
        <dbReference type="SAM" id="MobiDB-lite"/>
    </source>
</evidence>
<evidence type="ECO:0000313" key="3">
    <source>
        <dbReference type="EMBL" id="NYE14812.1"/>
    </source>
</evidence>
<feature type="compositionally biased region" description="Low complexity" evidence="1">
    <location>
        <begin position="29"/>
        <end position="40"/>
    </location>
</feature>
<feature type="region of interest" description="Disordered" evidence="1">
    <location>
        <begin position="117"/>
        <end position="141"/>
    </location>
</feature>
<dbReference type="PANTHER" id="PTHR24094">
    <property type="entry name" value="SECRETED PROTEIN"/>
    <property type="match status" value="1"/>
</dbReference>
<dbReference type="Pfam" id="PF07510">
    <property type="entry name" value="GmrSD_C"/>
    <property type="match status" value="1"/>
</dbReference>
<dbReference type="Proteomes" id="UP000591272">
    <property type="component" value="Unassembled WGS sequence"/>
</dbReference>
<organism evidence="3 4">
    <name type="scientific">Actinomadura citrea</name>
    <dbReference type="NCBI Taxonomy" id="46158"/>
    <lineage>
        <taxon>Bacteria</taxon>
        <taxon>Bacillati</taxon>
        <taxon>Actinomycetota</taxon>
        <taxon>Actinomycetes</taxon>
        <taxon>Streptosporangiales</taxon>
        <taxon>Thermomonosporaceae</taxon>
        <taxon>Actinomadura</taxon>
    </lineage>
</organism>
<gene>
    <name evidence="3" type="ORF">BJ999_005108</name>
</gene>
<reference evidence="3 4" key="1">
    <citation type="submission" date="2020-07" db="EMBL/GenBank/DDBJ databases">
        <title>Sequencing the genomes of 1000 actinobacteria strains.</title>
        <authorList>
            <person name="Klenk H.-P."/>
        </authorList>
    </citation>
    <scope>NUCLEOTIDE SEQUENCE [LARGE SCALE GENOMIC DNA]</scope>
    <source>
        <strain evidence="3 4">DSM 43461</strain>
    </source>
</reference>
<dbReference type="AlphaFoldDB" id="A0A7Y9KD85"/>
<accession>A0A7Y9KD85</accession>
<protein>
    <recommendedName>
        <fullName evidence="2">GmrSD restriction endonucleases C-terminal domain-containing protein</fullName>
    </recommendedName>
</protein>
<dbReference type="InterPro" id="IPR011089">
    <property type="entry name" value="GmrSD_C"/>
</dbReference>
<feature type="domain" description="GmrSD restriction endonucleases C-terminal" evidence="2">
    <location>
        <begin position="69"/>
        <end position="176"/>
    </location>
</feature>
<feature type="region of interest" description="Disordered" evidence="1">
    <location>
        <begin position="12"/>
        <end position="77"/>
    </location>
</feature>